<protein>
    <submittedName>
        <fullName evidence="2">Uncharacterized protein</fullName>
    </submittedName>
</protein>
<gene>
    <name evidence="2" type="ORF">O181_117881</name>
</gene>
<proteinExistence type="predicted"/>
<feature type="compositionally biased region" description="Basic and acidic residues" evidence="1">
    <location>
        <begin position="66"/>
        <end position="77"/>
    </location>
</feature>
<keyword evidence="3" id="KW-1185">Reference proteome</keyword>
<evidence type="ECO:0000256" key="1">
    <source>
        <dbReference type="SAM" id="MobiDB-lite"/>
    </source>
</evidence>
<feature type="compositionally biased region" description="Pro residues" evidence="1">
    <location>
        <begin position="55"/>
        <end position="65"/>
    </location>
</feature>
<comment type="caution">
    <text evidence="2">The sequence shown here is derived from an EMBL/GenBank/DDBJ whole genome shotgun (WGS) entry which is preliminary data.</text>
</comment>
<reference evidence="2" key="1">
    <citation type="submission" date="2021-03" db="EMBL/GenBank/DDBJ databases">
        <title>Draft genome sequence of rust myrtle Austropuccinia psidii MF-1, a brazilian biotype.</title>
        <authorList>
            <person name="Quecine M.C."/>
            <person name="Pachon D.M.R."/>
            <person name="Bonatelli M.L."/>
            <person name="Correr F.H."/>
            <person name="Franceschini L.M."/>
            <person name="Leite T.F."/>
            <person name="Margarido G.R.A."/>
            <person name="Almeida C.A."/>
            <person name="Ferrarezi J.A."/>
            <person name="Labate C.A."/>
        </authorList>
    </citation>
    <scope>NUCLEOTIDE SEQUENCE</scope>
    <source>
        <strain evidence="2">MF-1</strain>
    </source>
</reference>
<feature type="non-terminal residue" evidence="2">
    <location>
        <position position="1"/>
    </location>
</feature>
<evidence type="ECO:0000313" key="3">
    <source>
        <dbReference type="Proteomes" id="UP000765509"/>
    </source>
</evidence>
<dbReference type="EMBL" id="AVOT02102242">
    <property type="protein sequence ID" value="MBW0578166.1"/>
    <property type="molecule type" value="Genomic_DNA"/>
</dbReference>
<feature type="region of interest" description="Disordered" evidence="1">
    <location>
        <begin position="1"/>
        <end position="89"/>
    </location>
</feature>
<evidence type="ECO:0000313" key="2">
    <source>
        <dbReference type="EMBL" id="MBW0578166.1"/>
    </source>
</evidence>
<dbReference type="AlphaFoldDB" id="A0A9Q3PYB6"/>
<dbReference type="Proteomes" id="UP000765509">
    <property type="component" value="Unassembled WGS sequence"/>
</dbReference>
<sequence length="89" mass="9857">MGFKQQKQNPPNPPQKDSPVQCMPCEQTPLQPTPGPSGTQWSKNLFHEHFQHNEPPIPGPSPSSKPPEDVATHEPKIDVAPTQSIEEPF</sequence>
<accession>A0A9Q3PYB6</accession>
<organism evidence="2 3">
    <name type="scientific">Austropuccinia psidii MF-1</name>
    <dbReference type="NCBI Taxonomy" id="1389203"/>
    <lineage>
        <taxon>Eukaryota</taxon>
        <taxon>Fungi</taxon>
        <taxon>Dikarya</taxon>
        <taxon>Basidiomycota</taxon>
        <taxon>Pucciniomycotina</taxon>
        <taxon>Pucciniomycetes</taxon>
        <taxon>Pucciniales</taxon>
        <taxon>Sphaerophragmiaceae</taxon>
        <taxon>Austropuccinia</taxon>
    </lineage>
</organism>
<name>A0A9Q3PYB6_9BASI</name>